<reference evidence="2 3" key="1">
    <citation type="submission" date="2024-04" db="EMBL/GenBank/DDBJ databases">
        <authorList>
            <consortium name="Genoscope - CEA"/>
            <person name="William W."/>
        </authorList>
    </citation>
    <scope>NUCLEOTIDE SEQUENCE [LARGE SCALE GENOMIC DNA]</scope>
</reference>
<sequence length="425" mass="49604">MSKSEEKIMHTTGSANVETSIDALMEEELQQMDFNDHLDDNFDEDGDDDQDLIAPLNGPNELDNNNELNNDELPPEVRHYVKTLESQSAQLEKELLLCDEFLKDSLNQEKAPSNAVMPYDDAKLLADAAAEAGMTVEEFKHKILKDLETDDFSEEMMDREYEEFTQMQKELADMTADIYETMHRNDENELLAIEASCDENINNANDDTGEISSSLALRYLREHRLAISDTENKAGPLVSMAALSSMRDFIHQQLRKTEEGFHTRQQNLVESIERHKQEEEKWTLVEEERKNKLHLEREGEEAALREREKCQQGRLEGELKVLDDQLAQELSYHQAEIKKLSEDLEAEKTRYEAEHSHWLMSLEATRSHAALAIQRRYRGYRTRRAMSATMKDLEEMKTLRKNERYKLRVLEVEYQMKYTTEQDRK</sequence>
<dbReference type="EMBL" id="CAXITT010000216">
    <property type="protein sequence ID" value="CAL1535953.1"/>
    <property type="molecule type" value="Genomic_DNA"/>
</dbReference>
<dbReference type="Proteomes" id="UP001497497">
    <property type="component" value="Unassembled WGS sequence"/>
</dbReference>
<accession>A0AAV2HPG5</accession>
<organism evidence="2 3">
    <name type="scientific">Lymnaea stagnalis</name>
    <name type="common">Great pond snail</name>
    <name type="synonym">Helix stagnalis</name>
    <dbReference type="NCBI Taxonomy" id="6523"/>
    <lineage>
        <taxon>Eukaryota</taxon>
        <taxon>Metazoa</taxon>
        <taxon>Spiralia</taxon>
        <taxon>Lophotrochozoa</taxon>
        <taxon>Mollusca</taxon>
        <taxon>Gastropoda</taxon>
        <taxon>Heterobranchia</taxon>
        <taxon>Euthyneura</taxon>
        <taxon>Panpulmonata</taxon>
        <taxon>Hygrophila</taxon>
        <taxon>Lymnaeoidea</taxon>
        <taxon>Lymnaeidae</taxon>
        <taxon>Lymnaea</taxon>
    </lineage>
</organism>
<feature type="compositionally biased region" description="Low complexity" evidence="1">
    <location>
        <begin position="55"/>
        <end position="68"/>
    </location>
</feature>
<feature type="region of interest" description="Disordered" evidence="1">
    <location>
        <begin position="36"/>
        <end position="69"/>
    </location>
</feature>
<dbReference type="PROSITE" id="PS50096">
    <property type="entry name" value="IQ"/>
    <property type="match status" value="1"/>
</dbReference>
<proteinExistence type="predicted"/>
<name>A0AAV2HPG5_LYMST</name>
<evidence type="ECO:0000256" key="1">
    <source>
        <dbReference type="SAM" id="MobiDB-lite"/>
    </source>
</evidence>
<comment type="caution">
    <text evidence="2">The sequence shown here is derived from an EMBL/GenBank/DDBJ whole genome shotgun (WGS) entry which is preliminary data.</text>
</comment>
<dbReference type="AlphaFoldDB" id="A0AAV2HPG5"/>
<evidence type="ECO:0000313" key="3">
    <source>
        <dbReference type="Proteomes" id="UP001497497"/>
    </source>
</evidence>
<protein>
    <submittedName>
        <fullName evidence="2">Uncharacterized protein</fullName>
    </submittedName>
</protein>
<evidence type="ECO:0000313" key="2">
    <source>
        <dbReference type="EMBL" id="CAL1535953.1"/>
    </source>
</evidence>
<feature type="compositionally biased region" description="Acidic residues" evidence="1">
    <location>
        <begin position="41"/>
        <end position="51"/>
    </location>
</feature>
<keyword evidence="3" id="KW-1185">Reference proteome</keyword>
<gene>
    <name evidence="2" type="ORF">GSLYS_00009885001</name>
</gene>